<dbReference type="InterPro" id="IPR036388">
    <property type="entry name" value="WH-like_DNA-bd_sf"/>
</dbReference>
<proteinExistence type="predicted"/>
<organism evidence="1 2">
    <name type="scientific">Aeromonas caviae</name>
    <name type="common">Aeromonas punctata</name>
    <dbReference type="NCBI Taxonomy" id="648"/>
    <lineage>
        <taxon>Bacteria</taxon>
        <taxon>Pseudomonadati</taxon>
        <taxon>Pseudomonadota</taxon>
        <taxon>Gammaproteobacteria</taxon>
        <taxon>Aeromonadales</taxon>
        <taxon>Aeromonadaceae</taxon>
        <taxon>Aeromonas</taxon>
    </lineage>
</organism>
<gene>
    <name evidence="1" type="ORF">KAM382_25640</name>
</gene>
<accession>A0ABD0B8Y2</accession>
<protein>
    <submittedName>
        <fullName evidence="1">Uncharacterized protein</fullName>
    </submittedName>
</protein>
<evidence type="ECO:0000313" key="2">
    <source>
        <dbReference type="Proteomes" id="UP000737420"/>
    </source>
</evidence>
<evidence type="ECO:0000313" key="1">
    <source>
        <dbReference type="EMBL" id="GJB92503.1"/>
    </source>
</evidence>
<comment type="caution">
    <text evidence="1">The sequence shown here is derived from an EMBL/GenBank/DDBJ whole genome shotgun (WGS) entry which is preliminary data.</text>
</comment>
<reference evidence="1 2" key="1">
    <citation type="submission" date="2021-07" db="EMBL/GenBank/DDBJ databases">
        <title>Draft genome sequence of carbapenem-resistant Aeromonas spp. in Japan.</title>
        <authorList>
            <person name="Maehana S."/>
            <person name="Suzuki M."/>
            <person name="Kitasato H."/>
        </authorList>
    </citation>
    <scope>NUCLEOTIDE SEQUENCE [LARGE SCALE GENOMIC DNA]</scope>
    <source>
        <strain evidence="1 2">KAM382</strain>
    </source>
</reference>
<dbReference type="Proteomes" id="UP000737420">
    <property type="component" value="Unassembled WGS sequence"/>
</dbReference>
<dbReference type="AlphaFoldDB" id="A0ABD0B8Y2"/>
<name>A0ABD0B8Y2_AERCA</name>
<dbReference type="EMBL" id="BPOP01000024">
    <property type="protein sequence ID" value="GJB92503.1"/>
    <property type="molecule type" value="Genomic_DNA"/>
</dbReference>
<dbReference type="Gene3D" id="1.10.10.10">
    <property type="entry name" value="Winged helix-like DNA-binding domain superfamily/Winged helix DNA-binding domain"/>
    <property type="match status" value="1"/>
</dbReference>
<dbReference type="RefSeq" id="WP_223931098.1">
    <property type="nucleotide sequence ID" value="NZ_BPNR01000013.1"/>
</dbReference>
<sequence length="115" mass="13005">MEESKLKPFALQIAGWGLLHGDFFDFHEVAERLAVSAEVAREAVIYLRSLRYVETQAESRSCKREVGKRSSKRVFIKVLAIHPEPPVLSHPLKLNVLRSKLARLSKAMPSPRGAR</sequence>